<dbReference type="Proteomes" id="UP000306918">
    <property type="component" value="Unassembled WGS sequence"/>
</dbReference>
<comment type="caution">
    <text evidence="1">The sequence shown here is derived from an EMBL/GenBank/DDBJ whole genome shotgun (WGS) entry which is preliminary data.</text>
</comment>
<dbReference type="RefSeq" id="WP_136578171.1">
    <property type="nucleotide sequence ID" value="NZ_STFF01000004.1"/>
</dbReference>
<gene>
    <name evidence="1" type="ORF">FAM09_16175</name>
</gene>
<dbReference type="AlphaFoldDB" id="A0A4S8HSE0"/>
<dbReference type="Gene3D" id="1.50.10.20">
    <property type="match status" value="1"/>
</dbReference>
<sequence>MTPEEKSTSYLSAAKSLFDILKQDYQDNGIPRVFKGSTNYWMAGNVFDTALDYMRLAMANNMITRQEVDSVLAYVNKNYDRTHQSYNATYKYYKNDNGIPDGEVNDWPASATGSMYDDYCWWGIASAKAYSSAYQTIFQNYTSQFDAIARSCWNVVENGIKVDQRPAQFGAPNVWANCPEKFAAVEPRITGGAWQCDINDCSDPFNSSLGPFQDTVMNGLYMVFALRMNRTLNTSAQISREYKFLATWCFGDDIKEYERLFYNIPNKGGLVQERIATYKNGKPVPPEWWHYVHTAWCGDQGLILGAMVQYYPFQPSLPDAMRLIKGIMQGVPENMQLNSILMPWYPLTDNPLEGIDKADYASGVGVYMRYLLYAYKNSTAVKGWVDSNQYGIKGMIRNNADACVAGKFPDYGNGIFDLFNKLSILITAATILQGADEAAEVDNSAD</sequence>
<keyword evidence="2" id="KW-1185">Reference proteome</keyword>
<protein>
    <submittedName>
        <fullName evidence="1">Uncharacterized protein</fullName>
    </submittedName>
</protein>
<dbReference type="EMBL" id="STFF01000004">
    <property type="protein sequence ID" value="THU38215.1"/>
    <property type="molecule type" value="Genomic_DNA"/>
</dbReference>
<evidence type="ECO:0000313" key="2">
    <source>
        <dbReference type="Proteomes" id="UP000306918"/>
    </source>
</evidence>
<dbReference type="OrthoDB" id="1113373at2"/>
<accession>A0A4S8HSE0</accession>
<proteinExistence type="predicted"/>
<evidence type="ECO:0000313" key="1">
    <source>
        <dbReference type="EMBL" id="THU38215.1"/>
    </source>
</evidence>
<organism evidence="1 2">
    <name type="scientific">Niastella caeni</name>
    <dbReference type="NCBI Taxonomy" id="2569763"/>
    <lineage>
        <taxon>Bacteria</taxon>
        <taxon>Pseudomonadati</taxon>
        <taxon>Bacteroidota</taxon>
        <taxon>Chitinophagia</taxon>
        <taxon>Chitinophagales</taxon>
        <taxon>Chitinophagaceae</taxon>
        <taxon>Niastella</taxon>
    </lineage>
</organism>
<reference evidence="1 2" key="1">
    <citation type="submission" date="2019-04" db="EMBL/GenBank/DDBJ databases">
        <title>Niastella caeni sp. nov., isolated from activated sludge.</title>
        <authorList>
            <person name="Sheng M."/>
        </authorList>
    </citation>
    <scope>NUCLEOTIDE SEQUENCE [LARGE SCALE GENOMIC DNA]</scope>
    <source>
        <strain evidence="1 2">HX-2-15</strain>
    </source>
</reference>
<name>A0A4S8HSE0_9BACT</name>